<evidence type="ECO:0000256" key="1">
    <source>
        <dbReference type="ARBA" id="ARBA00004429"/>
    </source>
</evidence>
<evidence type="ECO:0000256" key="6">
    <source>
        <dbReference type="ARBA" id="ARBA00022989"/>
    </source>
</evidence>
<feature type="transmembrane region" description="Helical" evidence="8">
    <location>
        <begin position="92"/>
        <end position="114"/>
    </location>
</feature>
<keyword evidence="3" id="KW-1003">Cell membrane</keyword>
<protein>
    <recommendedName>
        <fullName evidence="9">Tripartite ATP-independent periplasmic transporters DctQ component domain-containing protein</fullName>
    </recommendedName>
</protein>
<keyword evidence="6 8" id="KW-1133">Transmembrane helix</keyword>
<feature type="transmembrane region" description="Helical" evidence="8">
    <location>
        <begin position="134"/>
        <end position="154"/>
    </location>
</feature>
<keyword evidence="5 8" id="KW-0812">Transmembrane</keyword>
<dbReference type="GO" id="GO:0005886">
    <property type="term" value="C:plasma membrane"/>
    <property type="evidence" value="ECO:0007669"/>
    <property type="project" value="UniProtKB-SubCell"/>
</dbReference>
<organism evidence="10">
    <name type="scientific">uncultured organism</name>
    <dbReference type="NCBI Taxonomy" id="155900"/>
    <lineage>
        <taxon>unclassified sequences</taxon>
        <taxon>environmental samples</taxon>
    </lineage>
</organism>
<evidence type="ECO:0000256" key="7">
    <source>
        <dbReference type="ARBA" id="ARBA00023136"/>
    </source>
</evidence>
<evidence type="ECO:0000256" key="5">
    <source>
        <dbReference type="ARBA" id="ARBA00022692"/>
    </source>
</evidence>
<evidence type="ECO:0000313" key="10">
    <source>
        <dbReference type="EMBL" id="QEA04683.1"/>
    </source>
</evidence>
<reference evidence="10" key="1">
    <citation type="submission" date="2019-06" db="EMBL/GenBank/DDBJ databases">
        <authorList>
            <person name="Murdoch R.W."/>
            <person name="Fathepure B."/>
        </authorList>
    </citation>
    <scope>NUCLEOTIDE SEQUENCE</scope>
</reference>
<keyword evidence="2" id="KW-0813">Transport</keyword>
<feature type="transmembrane region" description="Helical" evidence="8">
    <location>
        <begin position="54"/>
        <end position="72"/>
    </location>
</feature>
<feature type="transmembrane region" description="Helical" evidence="8">
    <location>
        <begin position="21"/>
        <end position="42"/>
    </location>
</feature>
<dbReference type="InterPro" id="IPR055348">
    <property type="entry name" value="DctQ"/>
</dbReference>
<feature type="domain" description="Tripartite ATP-independent periplasmic transporters DctQ component" evidence="9">
    <location>
        <begin position="30"/>
        <end position="161"/>
    </location>
</feature>
<dbReference type="InterPro" id="IPR007387">
    <property type="entry name" value="TRAP_DctQ"/>
</dbReference>
<evidence type="ECO:0000256" key="8">
    <source>
        <dbReference type="SAM" id="Phobius"/>
    </source>
</evidence>
<keyword evidence="4" id="KW-0997">Cell inner membrane</keyword>
<name>A0A5B8R9K8_9ZZZZ</name>
<evidence type="ECO:0000256" key="3">
    <source>
        <dbReference type="ARBA" id="ARBA00022475"/>
    </source>
</evidence>
<sequence length="166" mass="18536">MPEPDNDRRDRPRVPLAVEEAAAAAAMAIICLISLANVVVRYATDASFAFTEEVSVFLLVFMAFFGSAVAFARDEHIRIGFFQQRLPRPLRWAATVATFLATLTVLGLIIYYGTGFAYDEWRWQSSSPGLGVPNWIYSVWLPLGALVVLLRVVGRFLRQLRGGRPD</sequence>
<gene>
    <name evidence="10" type="ORF">KBTEX_00991</name>
</gene>
<evidence type="ECO:0000256" key="4">
    <source>
        <dbReference type="ARBA" id="ARBA00022519"/>
    </source>
</evidence>
<dbReference type="EMBL" id="MN079087">
    <property type="protein sequence ID" value="QEA04683.1"/>
    <property type="molecule type" value="Genomic_DNA"/>
</dbReference>
<keyword evidence="7 8" id="KW-0472">Membrane</keyword>
<proteinExistence type="predicted"/>
<evidence type="ECO:0000259" key="9">
    <source>
        <dbReference type="Pfam" id="PF04290"/>
    </source>
</evidence>
<accession>A0A5B8R9K8</accession>
<dbReference type="AlphaFoldDB" id="A0A5B8R9K8"/>
<dbReference type="Pfam" id="PF04290">
    <property type="entry name" value="DctQ"/>
    <property type="match status" value="1"/>
</dbReference>
<comment type="subcellular location">
    <subcellularLocation>
        <location evidence="1">Cell inner membrane</location>
        <topology evidence="1">Multi-pass membrane protein</topology>
    </subcellularLocation>
</comment>
<dbReference type="PANTHER" id="PTHR35011">
    <property type="entry name" value="2,3-DIKETO-L-GULONATE TRAP TRANSPORTER SMALL PERMEASE PROTEIN YIAM"/>
    <property type="match status" value="1"/>
</dbReference>
<evidence type="ECO:0000256" key="2">
    <source>
        <dbReference type="ARBA" id="ARBA00022448"/>
    </source>
</evidence>